<dbReference type="AlphaFoldDB" id="A0A0B7BRA7"/>
<name>A0A0B7BRA7_9EUPU</name>
<dbReference type="EMBL" id="HACG01048623">
    <property type="protein sequence ID" value="CEK95488.1"/>
    <property type="molecule type" value="Transcribed_RNA"/>
</dbReference>
<gene>
    <name evidence="1" type="primary">ORF207190</name>
</gene>
<proteinExistence type="predicted"/>
<organism evidence="1">
    <name type="scientific">Arion vulgaris</name>
    <dbReference type="NCBI Taxonomy" id="1028688"/>
    <lineage>
        <taxon>Eukaryota</taxon>
        <taxon>Metazoa</taxon>
        <taxon>Spiralia</taxon>
        <taxon>Lophotrochozoa</taxon>
        <taxon>Mollusca</taxon>
        <taxon>Gastropoda</taxon>
        <taxon>Heterobranchia</taxon>
        <taxon>Euthyneura</taxon>
        <taxon>Panpulmonata</taxon>
        <taxon>Eupulmonata</taxon>
        <taxon>Stylommatophora</taxon>
        <taxon>Helicina</taxon>
        <taxon>Arionoidea</taxon>
        <taxon>Arionidae</taxon>
        <taxon>Arion</taxon>
    </lineage>
</organism>
<accession>A0A0B7BRA7</accession>
<protein>
    <submittedName>
        <fullName evidence="1">Uncharacterized protein</fullName>
    </submittedName>
</protein>
<evidence type="ECO:0000313" key="1">
    <source>
        <dbReference type="EMBL" id="CEK95488.1"/>
    </source>
</evidence>
<sequence>MIVSYLLLIQHHRTLGRLTDAQISPQQILNVVNDDYYCGLLLKQTPHSAP</sequence>
<reference evidence="1" key="1">
    <citation type="submission" date="2014-12" db="EMBL/GenBank/DDBJ databases">
        <title>Insight into the proteome of Arion vulgaris.</title>
        <authorList>
            <person name="Aradska J."/>
            <person name="Bulat T."/>
            <person name="Smidak R."/>
            <person name="Sarate P."/>
            <person name="Gangsoo J."/>
            <person name="Sialana F."/>
            <person name="Bilban M."/>
            <person name="Lubec G."/>
        </authorList>
    </citation>
    <scope>NUCLEOTIDE SEQUENCE</scope>
    <source>
        <tissue evidence="1">Skin</tissue>
    </source>
</reference>